<accession>A0A1T4K3C4</accession>
<dbReference type="Gene3D" id="2.130.10.10">
    <property type="entry name" value="YVTN repeat-like/Quinoprotein amine dehydrogenase"/>
    <property type="match status" value="1"/>
</dbReference>
<keyword evidence="3" id="KW-1185">Reference proteome</keyword>
<dbReference type="AlphaFoldDB" id="A0A1T4K3C4"/>
<evidence type="ECO:0000313" key="2">
    <source>
        <dbReference type="EMBL" id="SJZ36926.1"/>
    </source>
</evidence>
<evidence type="ECO:0000256" key="1">
    <source>
        <dbReference type="ARBA" id="ARBA00005564"/>
    </source>
</evidence>
<dbReference type="STRING" id="263852.SAMN02745116_00064"/>
<dbReference type="GO" id="GO:0005829">
    <property type="term" value="C:cytosol"/>
    <property type="evidence" value="ECO:0007669"/>
    <property type="project" value="TreeGrafter"/>
</dbReference>
<dbReference type="Pfam" id="PF10282">
    <property type="entry name" value="Lactonase"/>
    <property type="match status" value="1"/>
</dbReference>
<dbReference type="InterPro" id="IPR019405">
    <property type="entry name" value="Lactonase_7-beta_prop"/>
</dbReference>
<dbReference type="PANTHER" id="PTHR30344:SF1">
    <property type="entry name" value="6-PHOSPHOGLUCONOLACTONASE"/>
    <property type="match status" value="1"/>
</dbReference>
<dbReference type="PANTHER" id="PTHR30344">
    <property type="entry name" value="6-PHOSPHOGLUCONOLACTONASE-RELATED"/>
    <property type="match status" value="1"/>
</dbReference>
<dbReference type="EMBL" id="FUXI01000001">
    <property type="protein sequence ID" value="SJZ36926.1"/>
    <property type="molecule type" value="Genomic_DNA"/>
</dbReference>
<gene>
    <name evidence="2" type="ORF">SAMN02745116_00064</name>
</gene>
<proteinExistence type="inferred from homology"/>
<organism evidence="2 3">
    <name type="scientific">Pilibacter termitis</name>
    <dbReference type="NCBI Taxonomy" id="263852"/>
    <lineage>
        <taxon>Bacteria</taxon>
        <taxon>Bacillati</taxon>
        <taxon>Bacillota</taxon>
        <taxon>Bacilli</taxon>
        <taxon>Lactobacillales</taxon>
        <taxon>Enterococcaceae</taxon>
        <taxon>Pilibacter</taxon>
    </lineage>
</organism>
<dbReference type="InterPro" id="IPR011048">
    <property type="entry name" value="Haem_d1_sf"/>
</dbReference>
<dbReference type="Proteomes" id="UP000190328">
    <property type="component" value="Unassembled WGS sequence"/>
</dbReference>
<dbReference type="InterPro" id="IPR050282">
    <property type="entry name" value="Cycloisomerase_2"/>
</dbReference>
<dbReference type="FunFam" id="2.130.10.10:FF:000306">
    <property type="entry name" value="3-carboxymuconate cyclase"/>
    <property type="match status" value="1"/>
</dbReference>
<dbReference type="RefSeq" id="WP_078806036.1">
    <property type="nucleotide sequence ID" value="NZ_FUXI01000001.1"/>
</dbReference>
<dbReference type="SUPFAM" id="SSF51004">
    <property type="entry name" value="C-terminal (heme d1) domain of cytochrome cd1-nitrite reductase"/>
    <property type="match status" value="1"/>
</dbReference>
<comment type="similarity">
    <text evidence="1">Belongs to the cycloisomerase 2 family.</text>
</comment>
<reference evidence="2 3" key="1">
    <citation type="submission" date="2017-02" db="EMBL/GenBank/DDBJ databases">
        <authorList>
            <person name="Peterson S.W."/>
        </authorList>
    </citation>
    <scope>NUCLEOTIDE SEQUENCE [LARGE SCALE GENOMIC DNA]</scope>
    <source>
        <strain evidence="2 3">ATCC BAA-1030</strain>
    </source>
</reference>
<name>A0A1T4K3C4_9ENTE</name>
<dbReference type="OrthoDB" id="9790815at2"/>
<protein>
    <submittedName>
        <fullName evidence="2">6-phosphogluconolactonase</fullName>
    </submittedName>
</protein>
<dbReference type="InterPro" id="IPR015943">
    <property type="entry name" value="WD40/YVTN_repeat-like_dom_sf"/>
</dbReference>
<evidence type="ECO:0000313" key="3">
    <source>
        <dbReference type="Proteomes" id="UP000190328"/>
    </source>
</evidence>
<sequence>MTEKILFGGYTKRVSEGMYSLDLNKETKQLENLTLIAKEPNPTYLVVDKSQHLYSVGAVEELGGVAAFSFENNQATLLNHVVSTGAPLCYVGVDEVRNLVYGANYHLGEVRVYKRLANGSLELADTAKHTGSGPHKNQTSPHVHYTDLTPDNRLVACDLGTDGVYLYDVSEEGKLSLVSTYQANAGAGSRHITFHPNGRIAYLFGELNSTIEVLAYDKEKAEFSLLQVISTLPEDFSGESAGAAVRLSADGKYLYASNRGHNSIVVYKVSENGEELTTIQWASTHGDFPRDFNFSQDEDFLIVANQDSDNVTLFARNKENGELVVVQKNVFLPEGTCVLSIGE</sequence>
<dbReference type="GO" id="GO:0017057">
    <property type="term" value="F:6-phosphogluconolactonase activity"/>
    <property type="evidence" value="ECO:0007669"/>
    <property type="project" value="TreeGrafter"/>
</dbReference>